<evidence type="ECO:0000256" key="3">
    <source>
        <dbReference type="ARBA" id="ARBA00026121"/>
    </source>
</evidence>
<dbReference type="PROSITE" id="PS00455">
    <property type="entry name" value="AMP_BINDING"/>
    <property type="match status" value="1"/>
</dbReference>
<dbReference type="InterPro" id="IPR042099">
    <property type="entry name" value="ANL_N_sf"/>
</dbReference>
<dbReference type="GO" id="GO:0005783">
    <property type="term" value="C:endoplasmic reticulum"/>
    <property type="evidence" value="ECO:0007669"/>
    <property type="project" value="TreeGrafter"/>
</dbReference>
<keyword evidence="2" id="KW-0276">Fatty acid metabolism</keyword>
<dbReference type="PANTHER" id="PTHR43272:SF107">
    <property type="entry name" value="LONG-CHAIN-FATTY-ACID--COA LIGASE 5"/>
    <property type="match status" value="1"/>
</dbReference>
<dbReference type="InterPro" id="IPR000873">
    <property type="entry name" value="AMP-dep_synth/lig_dom"/>
</dbReference>
<dbReference type="SUPFAM" id="SSF56801">
    <property type="entry name" value="Acetyl-CoA synthetase-like"/>
    <property type="match status" value="1"/>
</dbReference>
<proteinExistence type="predicted"/>
<dbReference type="OrthoDB" id="1700726at2759"/>
<keyword evidence="2" id="KW-0443">Lipid metabolism</keyword>
<keyword evidence="1" id="KW-0436">Ligase</keyword>
<dbReference type="InterPro" id="IPR020845">
    <property type="entry name" value="AMP-binding_CS"/>
</dbReference>
<reference evidence="5 6" key="1">
    <citation type="journal article" date="2019" name="BMC Genomics">
        <title>New insights from Opisthorchis felineus genome: update on genomics of the epidemiologically important liver flukes.</title>
        <authorList>
            <person name="Ershov N.I."/>
            <person name="Mordvinov V.A."/>
            <person name="Prokhortchouk E.B."/>
            <person name="Pakharukova M.Y."/>
            <person name="Gunbin K.V."/>
            <person name="Ustyantsev K."/>
            <person name="Genaev M.A."/>
            <person name="Blinov A.G."/>
            <person name="Mazur A."/>
            <person name="Boulygina E."/>
            <person name="Tsygankova S."/>
            <person name="Khrameeva E."/>
            <person name="Chekanov N."/>
            <person name="Fan G."/>
            <person name="Xiao A."/>
            <person name="Zhang H."/>
            <person name="Xu X."/>
            <person name="Yang H."/>
            <person name="Solovyev V."/>
            <person name="Lee S.M."/>
            <person name="Liu X."/>
            <person name="Afonnikov D.A."/>
            <person name="Skryabin K.G."/>
        </authorList>
    </citation>
    <scope>NUCLEOTIDE SEQUENCE [LARGE SCALE GENOMIC DNA]</scope>
    <source>
        <strain evidence="5">AK-0245</strain>
        <tissue evidence="5">Whole organism</tissue>
    </source>
</reference>
<evidence type="ECO:0000259" key="4">
    <source>
        <dbReference type="Pfam" id="PF00501"/>
    </source>
</evidence>
<dbReference type="AlphaFoldDB" id="A0A4S2L814"/>
<evidence type="ECO:0000256" key="1">
    <source>
        <dbReference type="ARBA" id="ARBA00022598"/>
    </source>
</evidence>
<sequence length="718" mass="81249">MLVAESMNLWLTDQITYWTSDPYTAFRLTTAVIATCTAYYWYTYRFRTRHIKPSPFLEKQSIILNDEKGVRGSALLDTFPRDDKMETYYDLFCRGLELSRHKPCLGRRYSFDDPIEWWTYEQVDELIRIVGSGLTHLAQGEPYDHELIVGIYGKNTPEWVLTMLACSAYSFVALPLYETLGFEAMEWVCHQAIPFAVVCDTIQLAKNLLKWTRGSSLYIIVIRACTEFEEFRREHSGPCRLLTLKELQEIGQHHMQMPKRPNPDDLYIIGYTSGSTGLPKGVLFSHKNCVLATFCGIHILVNSAISTDQLSHFSYLPLAHCYERINLTTFLYAGGQIGFLTDDVTGLLQDLQAYRPCYLTSVPRVLIRVYNQVLERVSSNKIILRLFHWAIKRKVEEMKRGVYRKAGILDYIFFKPVRDKTGGNVQILVSASAPIADDVLNFTRAAFAAPVIECYGLTETSGILSATLMGDLNPGHTGTPYIDFQIKLIDVPEMNLVVKRDGMGEICAKGSACTKGYYKDEDNTKKLFESDGFLLTGDIGTWTPEGSLKVVDRRKSFFKLAQGEYVTPKKIEEIYSSSTLVGNIYVDGDSHQFYVVAIVEPNFVELRKRLQIHSNGMMCNGTGTSSSSDKVACNLPVAAMTDKELCENEKVRELVLNELTEIGKERGLKGFEQVKAIHLSVEAFTVANGMLTPTMKVARPNVRRYFAPIIQGLYESHK</sequence>
<evidence type="ECO:0000313" key="6">
    <source>
        <dbReference type="Proteomes" id="UP000308267"/>
    </source>
</evidence>
<name>A0A4S2L814_OPIFE</name>
<dbReference type="STRING" id="147828.A0A4S2L814"/>
<dbReference type="Pfam" id="PF00501">
    <property type="entry name" value="AMP-binding"/>
    <property type="match status" value="1"/>
</dbReference>
<dbReference type="GO" id="GO:0004467">
    <property type="term" value="F:long-chain fatty acid-CoA ligase activity"/>
    <property type="evidence" value="ECO:0007669"/>
    <property type="project" value="UniProtKB-EC"/>
</dbReference>
<gene>
    <name evidence="5" type="ORF">CRM22_009278</name>
</gene>
<evidence type="ECO:0000256" key="2">
    <source>
        <dbReference type="ARBA" id="ARBA00022832"/>
    </source>
</evidence>
<keyword evidence="6" id="KW-1185">Reference proteome</keyword>
<dbReference type="GO" id="GO:0016020">
    <property type="term" value="C:membrane"/>
    <property type="evidence" value="ECO:0007669"/>
    <property type="project" value="TreeGrafter"/>
</dbReference>
<accession>A0A4S2L814</accession>
<dbReference type="PANTHER" id="PTHR43272">
    <property type="entry name" value="LONG-CHAIN-FATTY-ACID--COA LIGASE"/>
    <property type="match status" value="1"/>
</dbReference>
<dbReference type="EC" id="6.2.1.3" evidence="3"/>
<dbReference type="Gene3D" id="3.40.50.12780">
    <property type="entry name" value="N-terminal domain of ligase-like"/>
    <property type="match status" value="1"/>
</dbReference>
<dbReference type="Proteomes" id="UP000308267">
    <property type="component" value="Unassembled WGS sequence"/>
</dbReference>
<feature type="domain" description="AMP-dependent synthetase/ligase" evidence="4">
    <location>
        <begin position="113"/>
        <end position="518"/>
    </location>
</feature>
<organism evidence="5 6">
    <name type="scientific">Opisthorchis felineus</name>
    <dbReference type="NCBI Taxonomy" id="147828"/>
    <lineage>
        <taxon>Eukaryota</taxon>
        <taxon>Metazoa</taxon>
        <taxon>Spiralia</taxon>
        <taxon>Lophotrochozoa</taxon>
        <taxon>Platyhelminthes</taxon>
        <taxon>Trematoda</taxon>
        <taxon>Digenea</taxon>
        <taxon>Opisthorchiida</taxon>
        <taxon>Opisthorchiata</taxon>
        <taxon>Opisthorchiidae</taxon>
        <taxon>Opisthorchis</taxon>
    </lineage>
</organism>
<dbReference type="EMBL" id="SJOL01009001">
    <property type="protein sequence ID" value="TGZ59063.1"/>
    <property type="molecule type" value="Genomic_DNA"/>
</dbReference>
<protein>
    <recommendedName>
        <fullName evidence="3">long-chain-fatty-acid--CoA ligase</fullName>
        <ecNumber evidence="3">6.2.1.3</ecNumber>
    </recommendedName>
</protein>
<comment type="caution">
    <text evidence="5">The sequence shown here is derived from an EMBL/GenBank/DDBJ whole genome shotgun (WGS) entry which is preliminary data.</text>
</comment>
<evidence type="ECO:0000313" key="5">
    <source>
        <dbReference type="EMBL" id="TGZ59063.1"/>
    </source>
</evidence>